<gene>
    <name evidence="3" type="primary">LOC104719885</name>
</gene>
<keyword evidence="2" id="KW-1185">Reference proteome</keyword>
<proteinExistence type="predicted"/>
<dbReference type="InterPro" id="IPR024752">
    <property type="entry name" value="Myb/SANT-like_dom"/>
</dbReference>
<sequence length="128" mass="14808">MELINWRIGPLKEESKSTIRKGFQEATGHDLEWLSLKNKIYSFKKLYDVYCRLIEKTGVGLDPTTLAIDMNDSWWNERIKETPIASKLRANPLIDLDILDRLFSTKHINSDHIASNIAEEDSDSDEEL</sequence>
<name>A0ABM1QSY6_CAMSA</name>
<reference evidence="2" key="1">
    <citation type="journal article" date="2014" name="Nat. Commun.">
        <title>The emerging biofuel crop Camelina sativa retains a highly undifferentiated hexaploid genome structure.</title>
        <authorList>
            <person name="Kagale S."/>
            <person name="Koh C."/>
            <person name="Nixon J."/>
            <person name="Bollina V."/>
            <person name="Clarke W.E."/>
            <person name="Tuteja R."/>
            <person name="Spillane C."/>
            <person name="Robinson S.J."/>
            <person name="Links M.G."/>
            <person name="Clarke C."/>
            <person name="Higgins E.E."/>
            <person name="Huebert T."/>
            <person name="Sharpe A.G."/>
            <person name="Parkin I.A."/>
        </authorList>
    </citation>
    <scope>NUCLEOTIDE SEQUENCE [LARGE SCALE GENOMIC DNA]</scope>
    <source>
        <strain evidence="2">cv. DH55</strain>
    </source>
</reference>
<reference evidence="3" key="2">
    <citation type="submission" date="2025-08" db="UniProtKB">
        <authorList>
            <consortium name="RefSeq"/>
        </authorList>
    </citation>
    <scope>IDENTIFICATION</scope>
    <source>
        <tissue evidence="3">Leaf</tissue>
    </source>
</reference>
<dbReference type="Pfam" id="PF12776">
    <property type="entry name" value="Myb_DNA-bind_3"/>
    <property type="match status" value="1"/>
</dbReference>
<dbReference type="PANTHER" id="PTHR47584">
    <property type="match status" value="1"/>
</dbReference>
<feature type="domain" description="Myb/SANT-like" evidence="1">
    <location>
        <begin position="11"/>
        <end position="77"/>
    </location>
</feature>
<accession>A0ABM1QSY6</accession>
<evidence type="ECO:0000313" key="2">
    <source>
        <dbReference type="Proteomes" id="UP000694864"/>
    </source>
</evidence>
<organism evidence="2 3">
    <name type="scientific">Camelina sativa</name>
    <name type="common">False flax</name>
    <name type="synonym">Myagrum sativum</name>
    <dbReference type="NCBI Taxonomy" id="90675"/>
    <lineage>
        <taxon>Eukaryota</taxon>
        <taxon>Viridiplantae</taxon>
        <taxon>Streptophyta</taxon>
        <taxon>Embryophyta</taxon>
        <taxon>Tracheophyta</taxon>
        <taxon>Spermatophyta</taxon>
        <taxon>Magnoliopsida</taxon>
        <taxon>eudicotyledons</taxon>
        <taxon>Gunneridae</taxon>
        <taxon>Pentapetalae</taxon>
        <taxon>rosids</taxon>
        <taxon>malvids</taxon>
        <taxon>Brassicales</taxon>
        <taxon>Brassicaceae</taxon>
        <taxon>Camelineae</taxon>
        <taxon>Camelina</taxon>
    </lineage>
</organism>
<evidence type="ECO:0000313" key="3">
    <source>
        <dbReference type="RefSeq" id="XP_019089874.1"/>
    </source>
</evidence>
<dbReference type="PANTHER" id="PTHR47584:SF19">
    <property type="entry name" value="L10-INTERACTING MYB DOMAIN-CONTAINING PROTEIN-LIKE"/>
    <property type="match status" value="1"/>
</dbReference>
<dbReference type="GeneID" id="104719885"/>
<dbReference type="RefSeq" id="XP_019089874.1">
    <property type="nucleotide sequence ID" value="XM_019234329.1"/>
</dbReference>
<dbReference type="InterPro" id="IPR045026">
    <property type="entry name" value="LIMYB"/>
</dbReference>
<evidence type="ECO:0000259" key="1">
    <source>
        <dbReference type="Pfam" id="PF12776"/>
    </source>
</evidence>
<protein>
    <submittedName>
        <fullName evidence="3">Uncharacterized protein LOC104719885</fullName>
    </submittedName>
</protein>
<dbReference type="Proteomes" id="UP000694864">
    <property type="component" value="Chromosome 2"/>
</dbReference>